<organism evidence="8 9">
    <name type="scientific">Lodderomyces elongisporus (strain ATCC 11503 / CBS 2605 / JCM 1781 / NBRC 1676 / NRRL YB-4239)</name>
    <name type="common">Yeast</name>
    <name type="synonym">Saccharomyces elongisporus</name>
    <dbReference type="NCBI Taxonomy" id="379508"/>
    <lineage>
        <taxon>Eukaryota</taxon>
        <taxon>Fungi</taxon>
        <taxon>Dikarya</taxon>
        <taxon>Ascomycota</taxon>
        <taxon>Saccharomycotina</taxon>
        <taxon>Pichiomycetes</taxon>
        <taxon>Debaryomycetaceae</taxon>
        <taxon>Candida/Lodderomyces clade</taxon>
        <taxon>Lodderomyces</taxon>
    </lineage>
</organism>
<evidence type="ECO:0000256" key="7">
    <source>
        <dbReference type="SAM" id="Phobius"/>
    </source>
</evidence>
<feature type="transmembrane region" description="Helical" evidence="7">
    <location>
        <begin position="538"/>
        <end position="558"/>
    </location>
</feature>
<accession>A5DRY7</accession>
<reference evidence="8 9" key="1">
    <citation type="journal article" date="2009" name="Nature">
        <title>Evolution of pathogenicity and sexual reproduction in eight Candida genomes.</title>
        <authorList>
            <person name="Butler G."/>
            <person name="Rasmussen M.D."/>
            <person name="Lin M.F."/>
            <person name="Santos M.A."/>
            <person name="Sakthikumar S."/>
            <person name="Munro C.A."/>
            <person name="Rheinbay E."/>
            <person name="Grabherr M."/>
            <person name="Forche A."/>
            <person name="Reedy J.L."/>
            <person name="Agrafioti I."/>
            <person name="Arnaud M.B."/>
            <person name="Bates S."/>
            <person name="Brown A.J."/>
            <person name="Brunke S."/>
            <person name="Costanzo M.C."/>
            <person name="Fitzpatrick D.A."/>
            <person name="de Groot P.W."/>
            <person name="Harris D."/>
            <person name="Hoyer L.L."/>
            <person name="Hube B."/>
            <person name="Klis F.M."/>
            <person name="Kodira C."/>
            <person name="Lennard N."/>
            <person name="Logue M.E."/>
            <person name="Martin R."/>
            <person name="Neiman A.M."/>
            <person name="Nikolaou E."/>
            <person name="Quail M.A."/>
            <person name="Quinn J."/>
            <person name="Santos M.C."/>
            <person name="Schmitzberger F.F."/>
            <person name="Sherlock G."/>
            <person name="Shah P."/>
            <person name="Silverstein K.A."/>
            <person name="Skrzypek M.S."/>
            <person name="Soll D."/>
            <person name="Staggs R."/>
            <person name="Stansfield I."/>
            <person name="Stumpf M.P."/>
            <person name="Sudbery P.E."/>
            <person name="Srikantha T."/>
            <person name="Zeng Q."/>
            <person name="Berman J."/>
            <person name="Berriman M."/>
            <person name="Heitman J."/>
            <person name="Gow N.A."/>
            <person name="Lorenz M.C."/>
            <person name="Birren B.W."/>
            <person name="Kellis M."/>
            <person name="Cuomo C.A."/>
        </authorList>
    </citation>
    <scope>NUCLEOTIDE SEQUENCE [LARGE SCALE GENOMIC DNA]</scope>
    <source>
        <strain evidence="9">ATCC 11503 / BCRC 21390 / CBS 2605 / JCM 1781 / NBRC 1676 / NRRL YB-4239</strain>
    </source>
</reference>
<evidence type="ECO:0000256" key="6">
    <source>
        <dbReference type="RuleBase" id="RU003755"/>
    </source>
</evidence>
<dbReference type="AlphaFoldDB" id="A5DRY7"/>
<feature type="transmembrane region" description="Helical" evidence="7">
    <location>
        <begin position="142"/>
        <end position="162"/>
    </location>
</feature>
<dbReference type="HOGENOM" id="CLU_004790_4_3_1"/>
<feature type="transmembrane region" description="Helical" evidence="7">
    <location>
        <begin position="505"/>
        <end position="526"/>
    </location>
</feature>
<evidence type="ECO:0000313" key="9">
    <source>
        <dbReference type="Proteomes" id="UP000001996"/>
    </source>
</evidence>
<feature type="transmembrane region" description="Helical" evidence="7">
    <location>
        <begin position="455"/>
        <end position="476"/>
    </location>
</feature>
<feature type="transmembrane region" description="Helical" evidence="7">
    <location>
        <begin position="201"/>
        <end position="219"/>
    </location>
</feature>
<evidence type="ECO:0000256" key="4">
    <source>
        <dbReference type="ARBA" id="ARBA00022989"/>
    </source>
</evidence>
<dbReference type="OMA" id="LSECFCN"/>
<dbReference type="InterPro" id="IPR018456">
    <property type="entry name" value="PTR2_symporter_CS"/>
</dbReference>
<keyword evidence="4 7" id="KW-1133">Transmembrane helix</keyword>
<dbReference type="Proteomes" id="UP000001996">
    <property type="component" value="Unassembled WGS sequence"/>
</dbReference>
<evidence type="ECO:0000256" key="3">
    <source>
        <dbReference type="ARBA" id="ARBA00022692"/>
    </source>
</evidence>
<dbReference type="Pfam" id="PF00854">
    <property type="entry name" value="PTR2"/>
    <property type="match status" value="1"/>
</dbReference>
<feature type="transmembrane region" description="Helical" evidence="7">
    <location>
        <begin position="284"/>
        <end position="306"/>
    </location>
</feature>
<feature type="transmembrane region" description="Helical" evidence="7">
    <location>
        <begin position="564"/>
        <end position="585"/>
    </location>
</feature>
<dbReference type="GeneID" id="5234782"/>
<dbReference type="GO" id="GO:0016020">
    <property type="term" value="C:membrane"/>
    <property type="evidence" value="ECO:0007669"/>
    <property type="project" value="UniProtKB-SubCell"/>
</dbReference>
<dbReference type="PANTHER" id="PTHR11654">
    <property type="entry name" value="OLIGOPEPTIDE TRANSPORTER-RELATED"/>
    <property type="match status" value="1"/>
</dbReference>
<dbReference type="KEGG" id="lel:PVL30_000118"/>
<feature type="transmembrane region" description="Helical" evidence="7">
    <location>
        <begin position="174"/>
        <end position="195"/>
    </location>
</feature>
<evidence type="ECO:0000256" key="2">
    <source>
        <dbReference type="ARBA" id="ARBA00005982"/>
    </source>
</evidence>
<keyword evidence="5 7" id="KW-0472">Membrane</keyword>
<dbReference type="eggNOG" id="KOG1237">
    <property type="taxonomic scope" value="Eukaryota"/>
</dbReference>
<proteinExistence type="inferred from homology"/>
<evidence type="ECO:0000313" key="8">
    <source>
        <dbReference type="EMBL" id="EDK41945.1"/>
    </source>
</evidence>
<dbReference type="PROSITE" id="PS01023">
    <property type="entry name" value="PTR2_2"/>
    <property type="match status" value="1"/>
</dbReference>
<evidence type="ECO:0000256" key="1">
    <source>
        <dbReference type="ARBA" id="ARBA00004141"/>
    </source>
</evidence>
<sequence length="652" mass="72455">MTSSSRSRSTDEVDEKAQHLNVVTNTQTLVEDEDYDYEDPRNYSTSYVDEYNPRGLRVPTKSELQTLRKVIGNIQYSIMLIFLVEFAERASYYGSTVLISNMVQRPVPVDSPHGWGAVNQNVPGHEDMSPGAFNQGLQAASALSNLITFLAYVVPLFGGYFADTKFGRWKVIQWGVVFGGIAHVLFIVSVAPAVIKNGKAGLAVCVIAIIFLALGTGCIKANLLPLMLDQYPESGDRVKVLKTGENVIISKDASFERITTMFYLSINIGAFFMLATSYCERLVGFWLAFFVPLVLYLLMPIVFYVVKPKLKFETPAGSHMTQMLKILVISFSGNFIKRIVNGTFWEYAKPSNMRARGREYYNSKKQTPINWTDQLVIDVKQTLDSCKIFAYFIIFNLADNGLGSVENSLIGAMKLDGVPNDLFNNFNPLTIIVLIPILDRLVYPLLRKLKIPFRPIWKIAFGFIICAMSQVAGAVLQHKVYQQSPCGNHSTNCDLPAPISAWQALSLYILAAAGECFAMTTIYELAYTRAPPSMKGTVMALMLFSSAISAAISLAITPALKDPYLVWVFVAIAIATVVAAIVLFFQFFNLHKVMAAEEAERERLDKLAEENKIEVEGQTEQEPLTLIKSINSFGDDDHPVEAITSLKAQVGR</sequence>
<comment type="subcellular location">
    <subcellularLocation>
        <location evidence="1 6">Membrane</location>
        <topology evidence="1 6">Multi-pass membrane protein</topology>
    </subcellularLocation>
</comment>
<protein>
    <submittedName>
        <fullName evidence="8">Peptide transporter PTR2</fullName>
    </submittedName>
</protein>
<dbReference type="EMBL" id="CH981524">
    <property type="protein sequence ID" value="EDK41945.1"/>
    <property type="molecule type" value="Genomic_DNA"/>
</dbReference>
<name>A5DRY7_LODEL</name>
<dbReference type="SUPFAM" id="SSF103473">
    <property type="entry name" value="MFS general substrate transporter"/>
    <property type="match status" value="1"/>
</dbReference>
<dbReference type="InterPro" id="IPR000109">
    <property type="entry name" value="POT_fam"/>
</dbReference>
<keyword evidence="3 6" id="KW-0812">Transmembrane</keyword>
<gene>
    <name evidence="8" type="ORF">LELG_00123</name>
</gene>
<keyword evidence="9" id="KW-1185">Reference proteome</keyword>
<comment type="similarity">
    <text evidence="2 6">Belongs to the major facilitator superfamily. Proton-dependent oligopeptide transporter (POT/PTR) (TC 2.A.17) family.</text>
</comment>
<dbReference type="OrthoDB" id="8904098at2759"/>
<feature type="transmembrane region" description="Helical" evidence="7">
    <location>
        <begin position="260"/>
        <end position="278"/>
    </location>
</feature>
<dbReference type="Gene3D" id="1.20.1250.20">
    <property type="entry name" value="MFS general substrate transporter like domains"/>
    <property type="match status" value="1"/>
</dbReference>
<dbReference type="InParanoid" id="A5DRY7"/>
<dbReference type="GO" id="GO:0022857">
    <property type="term" value="F:transmembrane transporter activity"/>
    <property type="evidence" value="ECO:0007669"/>
    <property type="project" value="InterPro"/>
</dbReference>
<evidence type="ECO:0000256" key="5">
    <source>
        <dbReference type="ARBA" id="ARBA00023136"/>
    </source>
</evidence>
<keyword evidence="6" id="KW-0813">Transport</keyword>
<dbReference type="InterPro" id="IPR036259">
    <property type="entry name" value="MFS_trans_sf"/>
</dbReference>
<dbReference type="GO" id="GO:0006857">
    <property type="term" value="P:oligopeptide transport"/>
    <property type="evidence" value="ECO:0007669"/>
    <property type="project" value="InterPro"/>
</dbReference>
<dbReference type="VEuPathDB" id="FungiDB:LELG_00123"/>